<dbReference type="InterPro" id="IPR019136">
    <property type="entry name" value="TF_IIIC_su-5_HTH"/>
</dbReference>
<accession>A0ABP0R4Z5</accession>
<protein>
    <submittedName>
        <fullName evidence="6">AFG1-like ATPase (Lactation elevated protein 1)</fullName>
    </submittedName>
</protein>
<dbReference type="PANTHER" id="PTHR12169">
    <property type="entry name" value="ATPASE N2B"/>
    <property type="match status" value="1"/>
</dbReference>
<feature type="compositionally biased region" description="Acidic residues" evidence="4">
    <location>
        <begin position="608"/>
        <end position="626"/>
    </location>
</feature>
<feature type="domain" description="BTB" evidence="5">
    <location>
        <begin position="392"/>
        <end position="471"/>
    </location>
</feature>
<dbReference type="PROSITE" id="PS50097">
    <property type="entry name" value="BTB"/>
    <property type="match status" value="2"/>
</dbReference>
<dbReference type="InterPro" id="IPR003593">
    <property type="entry name" value="AAA+_ATPase"/>
</dbReference>
<reference evidence="6 7" key="1">
    <citation type="submission" date="2024-02" db="EMBL/GenBank/DDBJ databases">
        <authorList>
            <person name="Chen Y."/>
            <person name="Shah S."/>
            <person name="Dougan E. K."/>
            <person name="Thang M."/>
            <person name="Chan C."/>
        </authorList>
    </citation>
    <scope>NUCLEOTIDE SEQUENCE [LARGE SCALE GENOMIC DNA]</scope>
</reference>
<dbReference type="Pfam" id="PF09734">
    <property type="entry name" value="Tau95"/>
    <property type="match status" value="1"/>
</dbReference>
<feature type="compositionally biased region" description="Basic residues" evidence="4">
    <location>
        <begin position="849"/>
        <end position="865"/>
    </location>
</feature>
<dbReference type="Proteomes" id="UP001642464">
    <property type="component" value="Unassembled WGS sequence"/>
</dbReference>
<dbReference type="CDD" id="cd00009">
    <property type="entry name" value="AAA"/>
    <property type="match status" value="1"/>
</dbReference>
<comment type="caution">
    <text evidence="6">The sequence shown here is derived from an EMBL/GenBank/DDBJ whole genome shotgun (WGS) entry which is preliminary data.</text>
</comment>
<evidence type="ECO:0000256" key="4">
    <source>
        <dbReference type="SAM" id="MobiDB-lite"/>
    </source>
</evidence>
<evidence type="ECO:0000313" key="7">
    <source>
        <dbReference type="Proteomes" id="UP001642464"/>
    </source>
</evidence>
<keyword evidence="3" id="KW-0067">ATP-binding</keyword>
<feature type="region of interest" description="Disordered" evidence="4">
    <location>
        <begin position="595"/>
        <end position="643"/>
    </location>
</feature>
<evidence type="ECO:0000256" key="1">
    <source>
        <dbReference type="ARBA" id="ARBA00010322"/>
    </source>
</evidence>
<evidence type="ECO:0000259" key="5">
    <source>
        <dbReference type="PROSITE" id="PS50097"/>
    </source>
</evidence>
<feature type="region of interest" description="Disordered" evidence="4">
    <location>
        <begin position="846"/>
        <end position="865"/>
    </location>
</feature>
<dbReference type="PANTHER" id="PTHR12169:SF6">
    <property type="entry name" value="AFG1-LIKE ATPASE"/>
    <property type="match status" value="1"/>
</dbReference>
<dbReference type="SUPFAM" id="SSF54695">
    <property type="entry name" value="POZ domain"/>
    <property type="match status" value="2"/>
</dbReference>
<feature type="compositionally biased region" description="Low complexity" evidence="4">
    <location>
        <begin position="627"/>
        <end position="643"/>
    </location>
</feature>
<sequence>MLRSFLRPLAASGTRGAVGNRTGGFARRLASVRELYDRRSWAEGYAPDACQLEVIEKLDNLSNSLSAKQVPKGLYLYGGVGTGKTMMLDLFHESLIAKGFNCDRQHFHGFLKEVDIIYHKMRQTQRGQSNLLARCAEDYFARCPILAFDEAHVLNIGDALLMKAFMEAYFRAGGVVVATSNVAPDDLYASGVNRETFMPFIDTLRQSCEFYEMRGREDYRMRESQTRRLRGSYLWGPNMASVEAADDVKPTDFPSLMETMNGSDLPRLAEALEIDVGFGRTLRCPSAWTDGTKTVARFTFDELCRRATGPSEWLGLAENVDAILVTGVPHFEAHDEDAARRFITFVDVAYDTKRFLGITAESSPEEIFGEFLTKYGGRRETTSKFRSQGLLCDVALIAPESKQLAHQVILAASSGPLKEHIFSQHKDQCSPAPELSLPPSALEIQLENVPSDSSLSNFLDGIYAQKHEAERLLQLQELQSKGHLCDLLLSVGTQHVAAHQVVLAAHCEAFRNLRLGGTSSVWMRRMPRPATPSTWSCVASRLPKQSRSCWTSSTAAPCGPNARSSPWRFARRDDVVHLATELKLPALKEQGLEWSRQLTLPKPPPPTPDEEVEEDEAEEPDVEEAPEAPAAAPTDEADEAVSVASAAEAPEVFLKLRSITFGAGSVPAPPRCGAQEAAEAAGEIYGKQDVAFLGKLVRVFWERPIWLEPTLKQVPVLARTMDTERLKRLLPFVAYQWKDGPWQQAYCRLGFDPREEPSDALRRQVIAFKDRSRSGREVPHATEDVAFQRAPVYRWQLYQLEHIEDEYIQSLLEGVHPDHGCDAKSGFLGVLHEVILDRLKVKAAELPSKKRKAPTSQTRRKVRKA</sequence>
<evidence type="ECO:0000313" key="6">
    <source>
        <dbReference type="EMBL" id="CAK9095652.1"/>
    </source>
</evidence>
<gene>
    <name evidence="6" type="ORF">SCF082_LOCUS44927</name>
</gene>
<dbReference type="NCBIfam" id="NF040713">
    <property type="entry name" value="ZapE"/>
    <property type="match status" value="1"/>
</dbReference>
<comment type="similarity">
    <text evidence="1">Belongs to the AFG1 ATPase family.</text>
</comment>
<feature type="domain" description="BTB" evidence="5">
    <location>
        <begin position="485"/>
        <end position="513"/>
    </location>
</feature>
<dbReference type="SUPFAM" id="SSF52540">
    <property type="entry name" value="P-loop containing nucleoside triphosphate hydrolases"/>
    <property type="match status" value="1"/>
</dbReference>
<dbReference type="InterPro" id="IPR011333">
    <property type="entry name" value="SKP1/BTB/POZ_sf"/>
</dbReference>
<dbReference type="SMART" id="SM00382">
    <property type="entry name" value="AAA"/>
    <property type="match status" value="1"/>
</dbReference>
<keyword evidence="7" id="KW-1185">Reference proteome</keyword>
<dbReference type="InterPro" id="IPR000210">
    <property type="entry name" value="BTB/POZ_dom"/>
</dbReference>
<dbReference type="Gene3D" id="3.30.710.10">
    <property type="entry name" value="Potassium Channel Kv1.1, Chain A"/>
    <property type="match status" value="2"/>
</dbReference>
<dbReference type="Pfam" id="PF00651">
    <property type="entry name" value="BTB"/>
    <property type="match status" value="2"/>
</dbReference>
<dbReference type="InterPro" id="IPR005654">
    <property type="entry name" value="ATPase_AFG1-like"/>
</dbReference>
<proteinExistence type="inferred from homology"/>
<dbReference type="EMBL" id="CAXAMM010040818">
    <property type="protein sequence ID" value="CAK9095652.1"/>
    <property type="molecule type" value="Genomic_DNA"/>
</dbReference>
<dbReference type="Gene3D" id="3.40.50.300">
    <property type="entry name" value="P-loop containing nucleotide triphosphate hydrolases"/>
    <property type="match status" value="1"/>
</dbReference>
<name>A0ABP0R4Z5_9DINO</name>
<dbReference type="InterPro" id="IPR027417">
    <property type="entry name" value="P-loop_NTPase"/>
</dbReference>
<evidence type="ECO:0000256" key="3">
    <source>
        <dbReference type="ARBA" id="ARBA00022840"/>
    </source>
</evidence>
<evidence type="ECO:0000256" key="2">
    <source>
        <dbReference type="ARBA" id="ARBA00022741"/>
    </source>
</evidence>
<keyword evidence="2" id="KW-0547">Nucleotide-binding</keyword>
<dbReference type="Pfam" id="PF03969">
    <property type="entry name" value="AFG1_ATPase"/>
    <property type="match status" value="1"/>
</dbReference>
<organism evidence="6 7">
    <name type="scientific">Durusdinium trenchii</name>
    <dbReference type="NCBI Taxonomy" id="1381693"/>
    <lineage>
        <taxon>Eukaryota</taxon>
        <taxon>Sar</taxon>
        <taxon>Alveolata</taxon>
        <taxon>Dinophyceae</taxon>
        <taxon>Suessiales</taxon>
        <taxon>Symbiodiniaceae</taxon>
        <taxon>Durusdinium</taxon>
    </lineage>
</organism>